<protein>
    <recommendedName>
        <fullName evidence="3">CDP-Glycerol:Poly(Glycerophosphate) glycerophosphotransferase</fullName>
    </recommendedName>
</protein>
<dbReference type="Gene3D" id="3.40.50.12580">
    <property type="match status" value="1"/>
</dbReference>
<dbReference type="SUPFAM" id="SSF53756">
    <property type="entry name" value="UDP-Glycosyltransferase/glycogen phosphorylase"/>
    <property type="match status" value="1"/>
</dbReference>
<comment type="caution">
    <text evidence="1">The sequence shown here is derived from an EMBL/GenBank/DDBJ whole genome shotgun (WGS) entry which is preliminary data.</text>
</comment>
<reference evidence="1 2" key="1">
    <citation type="submission" date="2020-06" db="EMBL/GenBank/DDBJ databases">
        <title>Synonyms of Asaia species.</title>
        <authorList>
            <person name="Sombolestani A."/>
        </authorList>
    </citation>
    <scope>NUCLEOTIDE SEQUENCE [LARGE SCALE GENOMIC DNA]</scope>
    <source>
        <strain evidence="1 2">LMG 27047</strain>
    </source>
</reference>
<evidence type="ECO:0000313" key="1">
    <source>
        <dbReference type="EMBL" id="NVN47669.1"/>
    </source>
</evidence>
<gene>
    <name evidence="1" type="ORF">HW542_12750</name>
</gene>
<proteinExistence type="predicted"/>
<sequence length="472" mass="54269">MDVYKVEEDLFYKIANLTKELNSYNSSIIEEKFSRLIELKILPYIREMESRFFTEISDLRSIGNLATRRAPHTERQIKCVFLVHAIESFDAIFGVWDAMRNDNRFDPLVVSINRKFPGDTEYRGEDETSAALDLRGIEHIRLGMEPSFIGLNILRALAPDVIFRQSQWEPDVPEAFRTQNINFARLCSVPYGMSTVGHFELSDAFDGGVSEYSFDQLWHRMAWRVFCETEKTRDYFVHFRHSDPSKFIVSGYPKLARLLAARNEPEVWPINVDGNRRFRVIWAPHYSVGTSWLGFGTFDSIHNDFLAYAQERNDIDFVLKPHPALFTFAVNGGAMDREALDTFLESWKALENCSIELGTYAHLFAASDMMVTDGLSFLTEYPIFEKPLVFIDSGKHVSMNALGEASLAAAHHVQDFSGIRHAIEYYATGGTWLLESERKNLIEILFPREQPAVEIILDEIHNGIITNYREII</sequence>
<name>A0ABX2P7X0_9PROT</name>
<evidence type="ECO:0000313" key="2">
    <source>
        <dbReference type="Proteomes" id="UP001516351"/>
    </source>
</evidence>
<dbReference type="InterPro" id="IPR043148">
    <property type="entry name" value="TagF_C"/>
</dbReference>
<organism evidence="1 2">
    <name type="scientific">Asaia spathodeae</name>
    <dbReference type="NCBI Taxonomy" id="657016"/>
    <lineage>
        <taxon>Bacteria</taxon>
        <taxon>Pseudomonadati</taxon>
        <taxon>Pseudomonadota</taxon>
        <taxon>Alphaproteobacteria</taxon>
        <taxon>Acetobacterales</taxon>
        <taxon>Acetobacteraceae</taxon>
        <taxon>Asaia</taxon>
    </lineage>
</organism>
<dbReference type="EMBL" id="JABXXV010000007">
    <property type="protein sequence ID" value="NVN47669.1"/>
    <property type="molecule type" value="Genomic_DNA"/>
</dbReference>
<keyword evidence="2" id="KW-1185">Reference proteome</keyword>
<evidence type="ECO:0008006" key="3">
    <source>
        <dbReference type="Google" id="ProtNLM"/>
    </source>
</evidence>
<dbReference type="Proteomes" id="UP001516351">
    <property type="component" value="Unassembled WGS sequence"/>
</dbReference>
<accession>A0ABX2P7X0</accession>
<dbReference type="RefSeq" id="WP_267310468.1">
    <property type="nucleotide sequence ID" value="NZ_JABXXV010000007.1"/>
</dbReference>